<dbReference type="Gene3D" id="3.30.70.1720">
    <property type="match status" value="1"/>
</dbReference>
<feature type="domain" description="Anthrax toxin edema factor central" evidence="2">
    <location>
        <begin position="152"/>
        <end position="250"/>
    </location>
</feature>
<dbReference type="KEGG" id="pfg:AB870_26045"/>
<gene>
    <name evidence="3" type="ORF">AB870_26045</name>
</gene>
<dbReference type="Proteomes" id="UP000035651">
    <property type="component" value="Chromosome"/>
</dbReference>
<evidence type="ECO:0000313" key="3">
    <source>
        <dbReference type="EMBL" id="ANI21775.1"/>
    </source>
</evidence>
<dbReference type="InterPro" id="IPR005165">
    <property type="entry name" value="Anthrax_toxin_edema_cen"/>
</dbReference>
<name>A0A173H008_9BURK</name>
<dbReference type="SUPFAM" id="SSF81298">
    <property type="entry name" value="Adenylylcyclase toxin (the edema factor)"/>
    <property type="match status" value="1"/>
</dbReference>
<dbReference type="STRING" id="656179.AB870_26045"/>
<dbReference type="InterPro" id="IPR037017">
    <property type="entry name" value="Anthrax_toxin_edema_cen_sf"/>
</dbReference>
<protein>
    <recommendedName>
        <fullName evidence="2">Anthrax toxin edema factor central domain-containing protein</fullName>
    </recommendedName>
</protein>
<dbReference type="EMBL" id="CP011807">
    <property type="protein sequence ID" value="ANI21775.1"/>
    <property type="molecule type" value="Genomic_DNA"/>
</dbReference>
<evidence type="ECO:0000256" key="1">
    <source>
        <dbReference type="SAM" id="MobiDB-lite"/>
    </source>
</evidence>
<sequence length="469" mass="49924">MQISHHWAPVPARAAEPPKSSRASQPVPASPDRQRPHGAASATETPPSHNDSGYSSDDSENGVLHRNDASADRSGSASEPDIDPDAWRIGNPALDSLRRTMLHARNVAPGAAPDVPGTRVAAGIGRTATPGRIESAVPRPSPNARSMPLFSESLQRVANQYKVVIGLRQPNTLGQSLLREGFPTKNFHVKAKTSATGPTAGFVPHEPKYAKVGLAQWEKQANAVADALRAGAKAVNLRLSQERVTELVTLGAMTPAGGSRYGADFPCGTLTFSLRSNGTDTFDVLDAAGHPVKVLTNPPELSGGFARDKALRASPLPITADYDLFCLFSSWQRDVDQTPMPVQPHVVAGPKMPSHNRASQYLKAVAAGNTRAEDPNMGNISLFHRTIVDALNAAVIDDGYRGGKLFWHNTENGNPFSPGFSSSDAPIFFVPGKRTALTASSLEDLNGILGELRELGYAARLSPRLSVRA</sequence>
<feature type="region of interest" description="Disordered" evidence="1">
    <location>
        <begin position="1"/>
        <end position="89"/>
    </location>
</feature>
<evidence type="ECO:0000313" key="4">
    <source>
        <dbReference type="Proteomes" id="UP000035651"/>
    </source>
</evidence>
<dbReference type="GO" id="GO:0005576">
    <property type="term" value="C:extracellular region"/>
    <property type="evidence" value="ECO:0007669"/>
    <property type="project" value="InterPro"/>
</dbReference>
<keyword evidence="4" id="KW-1185">Reference proteome</keyword>
<evidence type="ECO:0000259" key="2">
    <source>
        <dbReference type="Pfam" id="PF03497"/>
    </source>
</evidence>
<dbReference type="GO" id="GO:0008294">
    <property type="term" value="F:calcium- and calmodulin-responsive adenylate cyclase activity"/>
    <property type="evidence" value="ECO:0007669"/>
    <property type="project" value="InterPro"/>
</dbReference>
<dbReference type="AlphaFoldDB" id="A0A173H008"/>
<dbReference type="OrthoDB" id="1550625at2"/>
<dbReference type="Gene3D" id="3.90.1760.10">
    <property type="entry name" value="Anthrax toxin, edema factor, central domain"/>
    <property type="match status" value="1"/>
</dbReference>
<feature type="compositionally biased region" description="Polar residues" evidence="1">
    <location>
        <begin position="42"/>
        <end position="56"/>
    </location>
</feature>
<organism evidence="3 4">
    <name type="scientific">Pandoraea faecigallinarum</name>
    <dbReference type="NCBI Taxonomy" id="656179"/>
    <lineage>
        <taxon>Bacteria</taxon>
        <taxon>Pseudomonadati</taxon>
        <taxon>Pseudomonadota</taxon>
        <taxon>Betaproteobacteria</taxon>
        <taxon>Burkholderiales</taxon>
        <taxon>Burkholderiaceae</taxon>
        <taxon>Pandoraea</taxon>
    </lineage>
</organism>
<dbReference type="InterPro" id="IPR035099">
    <property type="entry name" value="Anthrax_toxin_C-terminal"/>
</dbReference>
<reference evidence="3" key="1">
    <citation type="submission" date="2016-06" db="EMBL/GenBank/DDBJ databases">
        <title>Complete Genome Sequence of Pandoraea faecigallinarum DSM-23572.</title>
        <authorList>
            <person name="Yong D."/>
            <person name="Ee R."/>
            <person name="Lim Y.-L."/>
            <person name="Yin W.-F."/>
            <person name="Chan K.-G."/>
        </authorList>
    </citation>
    <scope>NUCLEOTIDE SEQUENCE</scope>
    <source>
        <strain evidence="3">DSM 23572</strain>
    </source>
</reference>
<accession>A0A173H008</accession>
<dbReference type="Pfam" id="PF03497">
    <property type="entry name" value="Anthrax_toxA"/>
    <property type="match status" value="1"/>
</dbReference>
<proteinExistence type="predicted"/>